<dbReference type="EMBL" id="OP744025">
    <property type="protein sequence ID" value="UZZ64424.1"/>
    <property type="molecule type" value="Genomic_DNA"/>
</dbReference>
<keyword evidence="2" id="KW-1185">Reference proteome</keyword>
<proteinExistence type="predicted"/>
<evidence type="ECO:0000313" key="2">
    <source>
        <dbReference type="Proteomes" id="UP001236076"/>
    </source>
</evidence>
<reference evidence="1 2" key="1">
    <citation type="submission" date="2022-10" db="EMBL/GenBank/DDBJ databases">
        <authorList>
            <person name="Cortes-Martin A."/>
            <person name="Buttimer C.T.H."/>
            <person name="Hill C."/>
        </authorList>
    </citation>
    <scope>NUCLEOTIDE SEQUENCE [LARGE SCALE GENOMIC DNA]</scope>
</reference>
<gene>
    <name evidence="1" type="ORF">A54_184</name>
</gene>
<evidence type="ECO:0000313" key="1">
    <source>
        <dbReference type="EMBL" id="UZZ64424.1"/>
    </source>
</evidence>
<name>A0A9Y1E0I0_9CAUD</name>
<accession>A0A9Y1E0I0</accession>
<sequence length="78" mass="9023">MYNQDIETIKERLKLMTDSPNVTTKDVDLIRQTLHVINSLEEEIKSLNVDVGCYKHAYVAFADITKIMARELEKSKHS</sequence>
<protein>
    <submittedName>
        <fullName evidence="1">Uncharacterized protein</fullName>
    </submittedName>
</protein>
<dbReference type="Proteomes" id="UP001236076">
    <property type="component" value="Segment"/>
</dbReference>
<organism evidence="1 2">
    <name type="scientific">Escherichia phage A5-4</name>
    <dbReference type="NCBI Taxonomy" id="2996162"/>
    <lineage>
        <taxon>Viruses</taxon>
        <taxon>Duplodnaviria</taxon>
        <taxon>Heunggongvirae</taxon>
        <taxon>Uroviricota</taxon>
        <taxon>Caudoviricetes</taxon>
        <taxon>Vequintavirinae</taxon>
    </lineage>
</organism>